<comment type="caution">
    <text evidence="3">The sequence shown here is derived from an EMBL/GenBank/DDBJ whole genome shotgun (WGS) entry which is preliminary data.</text>
</comment>
<sequence length="156" mass="15507">MIQQSQGLPGSMGFHLFLAIVVWCPGMCSCDLNVNCWLGTGDPTVFRRTPAKASKRGPDPRASLTKMASGPDPPGSHLGEGGGSGGRGTTLAGAPASKVTMRKSPGKGERSLAASRALLGPGAPGALRAARVTAHSTYGEAASAPALPTAAGTLGG</sequence>
<organism evidence="3 4">
    <name type="scientific">Marmota monax</name>
    <name type="common">Woodchuck</name>
    <dbReference type="NCBI Taxonomy" id="9995"/>
    <lineage>
        <taxon>Eukaryota</taxon>
        <taxon>Metazoa</taxon>
        <taxon>Chordata</taxon>
        <taxon>Craniata</taxon>
        <taxon>Vertebrata</taxon>
        <taxon>Euteleostomi</taxon>
        <taxon>Mammalia</taxon>
        <taxon>Eutheria</taxon>
        <taxon>Euarchontoglires</taxon>
        <taxon>Glires</taxon>
        <taxon>Rodentia</taxon>
        <taxon>Sciuromorpha</taxon>
        <taxon>Sciuridae</taxon>
        <taxon>Xerinae</taxon>
        <taxon>Marmotini</taxon>
        <taxon>Marmota</taxon>
    </lineage>
</organism>
<keyword evidence="2" id="KW-0732">Signal</keyword>
<dbReference type="AlphaFoldDB" id="A0A5E4D1M4"/>
<name>A0A5E4D1M4_MARMO</name>
<accession>A0A5E4D1M4</accession>
<protein>
    <submittedName>
        <fullName evidence="3">Uncharacterized protein</fullName>
    </submittedName>
</protein>
<evidence type="ECO:0000256" key="2">
    <source>
        <dbReference type="SAM" id="SignalP"/>
    </source>
</evidence>
<gene>
    <name evidence="3" type="ORF">MONAX_5E035167</name>
</gene>
<feature type="non-terminal residue" evidence="3">
    <location>
        <position position="156"/>
    </location>
</feature>
<evidence type="ECO:0000313" key="3">
    <source>
        <dbReference type="EMBL" id="VTJ88064.1"/>
    </source>
</evidence>
<feature type="chain" id="PRO_5023141138" evidence="2">
    <location>
        <begin position="31"/>
        <end position="156"/>
    </location>
</feature>
<evidence type="ECO:0000256" key="1">
    <source>
        <dbReference type="SAM" id="MobiDB-lite"/>
    </source>
</evidence>
<feature type="signal peptide" evidence="2">
    <location>
        <begin position="1"/>
        <end position="30"/>
    </location>
</feature>
<dbReference type="EMBL" id="CABDUW010002806">
    <property type="protein sequence ID" value="VTJ88064.1"/>
    <property type="molecule type" value="Genomic_DNA"/>
</dbReference>
<reference evidence="3" key="1">
    <citation type="submission" date="2019-04" db="EMBL/GenBank/DDBJ databases">
        <authorList>
            <person name="Alioto T."/>
            <person name="Alioto T."/>
        </authorList>
    </citation>
    <scope>NUCLEOTIDE SEQUENCE [LARGE SCALE GENOMIC DNA]</scope>
</reference>
<feature type="compositionally biased region" description="Low complexity" evidence="1">
    <location>
        <begin position="141"/>
        <end position="156"/>
    </location>
</feature>
<evidence type="ECO:0000313" key="4">
    <source>
        <dbReference type="Proteomes" id="UP000335636"/>
    </source>
</evidence>
<feature type="region of interest" description="Disordered" evidence="1">
    <location>
        <begin position="45"/>
        <end position="123"/>
    </location>
</feature>
<keyword evidence="4" id="KW-1185">Reference proteome</keyword>
<feature type="compositionally biased region" description="Low complexity" evidence="1">
    <location>
        <begin position="111"/>
        <end position="123"/>
    </location>
</feature>
<feature type="compositionally biased region" description="Gly residues" evidence="1">
    <location>
        <begin position="78"/>
        <end position="88"/>
    </location>
</feature>
<dbReference type="Proteomes" id="UP000335636">
    <property type="component" value="Unassembled WGS sequence"/>
</dbReference>
<proteinExistence type="predicted"/>
<feature type="region of interest" description="Disordered" evidence="1">
    <location>
        <begin position="135"/>
        <end position="156"/>
    </location>
</feature>